<protein>
    <submittedName>
        <fullName evidence="1">Phage head-tail adapter protein</fullName>
    </submittedName>
</protein>
<comment type="caution">
    <text evidence="1">The sequence shown here is derived from an EMBL/GenBank/DDBJ whole genome shotgun (WGS) entry which is preliminary data.</text>
</comment>
<sequence length="136" mass="16023">MRLPPQRQQQEVVKVRPFKYKPPRVHSGELRTPISFYKYVPKKGPEPGEVEEKILYNAWAKIDEVWMKDLELAKSNGTLSDITITIRDPLQEYIPTDKHYISIDHPQYKGNRYNVKHVQPDPQNNRFINVIARLVT</sequence>
<gene>
    <name evidence="1" type="ORF">DLJ74_07635</name>
</gene>
<organism evidence="1 2">
    <name type="scientific">Gracilibacillus dipsosauri</name>
    <dbReference type="NCBI Taxonomy" id="178340"/>
    <lineage>
        <taxon>Bacteria</taxon>
        <taxon>Bacillati</taxon>
        <taxon>Bacillota</taxon>
        <taxon>Bacilli</taxon>
        <taxon>Bacillales</taxon>
        <taxon>Bacillaceae</taxon>
        <taxon>Gracilibacillus</taxon>
    </lineage>
</organism>
<evidence type="ECO:0000313" key="1">
    <source>
        <dbReference type="EMBL" id="PWU68314.1"/>
    </source>
</evidence>
<reference evidence="1 2" key="1">
    <citation type="submission" date="2018-05" db="EMBL/GenBank/DDBJ databases">
        <title>Genomic analysis of Gracilibacillus dipsosauri DD1 reveals novel features of a salt-tolerant amylase.</title>
        <authorList>
            <person name="Deutch C.E."/>
            <person name="Yang S."/>
        </authorList>
    </citation>
    <scope>NUCLEOTIDE SEQUENCE [LARGE SCALE GENOMIC DNA]</scope>
    <source>
        <strain evidence="1 2">DD1</strain>
    </source>
</reference>
<dbReference type="OrthoDB" id="2224466at2"/>
<evidence type="ECO:0000313" key="2">
    <source>
        <dbReference type="Proteomes" id="UP000245624"/>
    </source>
</evidence>
<dbReference type="Proteomes" id="UP000245624">
    <property type="component" value="Unassembled WGS sequence"/>
</dbReference>
<keyword evidence="2" id="KW-1185">Reference proteome</keyword>
<dbReference type="AlphaFoldDB" id="A0A317KZ04"/>
<proteinExistence type="predicted"/>
<name>A0A317KZ04_9BACI</name>
<accession>A0A317KZ04</accession>
<dbReference type="EMBL" id="QGTD01000008">
    <property type="protein sequence ID" value="PWU68314.1"/>
    <property type="molecule type" value="Genomic_DNA"/>
</dbReference>